<keyword evidence="7" id="KW-1185">Reference proteome</keyword>
<evidence type="ECO:0000256" key="1">
    <source>
        <dbReference type="ARBA" id="ARBA00023015"/>
    </source>
</evidence>
<dbReference type="PANTHER" id="PTHR30055">
    <property type="entry name" value="HTH-TYPE TRANSCRIPTIONAL REGULATOR RUTR"/>
    <property type="match status" value="1"/>
</dbReference>
<dbReference type="SUPFAM" id="SSF46689">
    <property type="entry name" value="Homeodomain-like"/>
    <property type="match status" value="1"/>
</dbReference>
<evidence type="ECO:0000256" key="4">
    <source>
        <dbReference type="PROSITE-ProRule" id="PRU00335"/>
    </source>
</evidence>
<dbReference type="GO" id="GO:0003700">
    <property type="term" value="F:DNA-binding transcription factor activity"/>
    <property type="evidence" value="ECO:0007669"/>
    <property type="project" value="TreeGrafter"/>
</dbReference>
<evidence type="ECO:0000259" key="5">
    <source>
        <dbReference type="PROSITE" id="PS50977"/>
    </source>
</evidence>
<name>A0A2T0ZWR2_9ACTN</name>
<dbReference type="InterPro" id="IPR050109">
    <property type="entry name" value="HTH-type_TetR-like_transc_reg"/>
</dbReference>
<evidence type="ECO:0000256" key="3">
    <source>
        <dbReference type="ARBA" id="ARBA00023163"/>
    </source>
</evidence>
<dbReference type="InterPro" id="IPR009057">
    <property type="entry name" value="Homeodomain-like_sf"/>
</dbReference>
<protein>
    <submittedName>
        <fullName evidence="6">TetR family transcriptional regulator</fullName>
    </submittedName>
</protein>
<proteinExistence type="predicted"/>
<feature type="domain" description="HTH tetR-type" evidence="5">
    <location>
        <begin position="14"/>
        <end position="73"/>
    </location>
</feature>
<dbReference type="Pfam" id="PF00440">
    <property type="entry name" value="TetR_N"/>
    <property type="match status" value="1"/>
</dbReference>
<sequence>MGTPSGRARPLPPKERRAALIAATLPLLRKYGRDVSTRQIAQAACVAEGTIFRVFDDKASLIDAAIHSAFDPMPAVEALGAIDRTLPLEERLIAVAGVLKSRLSDVFLVLNSLGHNGPPTPETLRKARWRTSDGHDSDAALVAGIIDVIGEDATSLKFGPQEVARVLSWLVFTNSHPLLSREANFDLQTIVSIVLDGVRRPTEPKAKSAARKGK</sequence>
<dbReference type="Gene3D" id="1.10.357.10">
    <property type="entry name" value="Tetracycline Repressor, domain 2"/>
    <property type="match status" value="1"/>
</dbReference>
<dbReference type="EMBL" id="PVUE01000014">
    <property type="protein sequence ID" value="PRZ40792.1"/>
    <property type="molecule type" value="Genomic_DNA"/>
</dbReference>
<keyword evidence="1" id="KW-0805">Transcription regulation</keyword>
<dbReference type="OrthoDB" id="3539650at2"/>
<reference evidence="6 7" key="1">
    <citation type="submission" date="2018-03" db="EMBL/GenBank/DDBJ databases">
        <title>Genomic Encyclopedia of Archaeal and Bacterial Type Strains, Phase II (KMG-II): from individual species to whole genera.</title>
        <authorList>
            <person name="Goeker M."/>
        </authorList>
    </citation>
    <scope>NUCLEOTIDE SEQUENCE [LARGE SCALE GENOMIC DNA]</scope>
    <source>
        <strain evidence="6 7">DSM 100065</strain>
    </source>
</reference>
<dbReference type="PROSITE" id="PS50977">
    <property type="entry name" value="HTH_TETR_2"/>
    <property type="match status" value="1"/>
</dbReference>
<dbReference type="AlphaFoldDB" id="A0A2T0ZWR2"/>
<dbReference type="Proteomes" id="UP000237752">
    <property type="component" value="Unassembled WGS sequence"/>
</dbReference>
<dbReference type="GO" id="GO:0000976">
    <property type="term" value="F:transcription cis-regulatory region binding"/>
    <property type="evidence" value="ECO:0007669"/>
    <property type="project" value="TreeGrafter"/>
</dbReference>
<keyword evidence="2 4" id="KW-0238">DNA-binding</keyword>
<accession>A0A2T0ZWR2</accession>
<evidence type="ECO:0000313" key="7">
    <source>
        <dbReference type="Proteomes" id="UP000237752"/>
    </source>
</evidence>
<gene>
    <name evidence="6" type="ORF">CLV47_11489</name>
</gene>
<dbReference type="RefSeq" id="WP_106349967.1">
    <property type="nucleotide sequence ID" value="NZ_PVUE01000014.1"/>
</dbReference>
<evidence type="ECO:0000313" key="6">
    <source>
        <dbReference type="EMBL" id="PRZ40792.1"/>
    </source>
</evidence>
<comment type="caution">
    <text evidence="6">The sequence shown here is derived from an EMBL/GenBank/DDBJ whole genome shotgun (WGS) entry which is preliminary data.</text>
</comment>
<keyword evidence="3" id="KW-0804">Transcription</keyword>
<dbReference type="PANTHER" id="PTHR30055:SF234">
    <property type="entry name" value="HTH-TYPE TRANSCRIPTIONAL REGULATOR BETI"/>
    <property type="match status" value="1"/>
</dbReference>
<feature type="DNA-binding region" description="H-T-H motif" evidence="4">
    <location>
        <begin position="36"/>
        <end position="55"/>
    </location>
</feature>
<evidence type="ECO:0000256" key="2">
    <source>
        <dbReference type="ARBA" id="ARBA00023125"/>
    </source>
</evidence>
<dbReference type="InterPro" id="IPR001647">
    <property type="entry name" value="HTH_TetR"/>
</dbReference>
<organism evidence="6 7">
    <name type="scientific">Antricoccus suffuscus</name>
    <dbReference type="NCBI Taxonomy" id="1629062"/>
    <lineage>
        <taxon>Bacteria</taxon>
        <taxon>Bacillati</taxon>
        <taxon>Actinomycetota</taxon>
        <taxon>Actinomycetes</taxon>
        <taxon>Geodermatophilales</taxon>
        <taxon>Antricoccaceae</taxon>
        <taxon>Antricoccus</taxon>
    </lineage>
</organism>